<gene>
    <name evidence="3" type="ORF">BCR43DRAFT_490043</name>
</gene>
<evidence type="ECO:0000259" key="2">
    <source>
        <dbReference type="PROSITE" id="PS50137"/>
    </source>
</evidence>
<proteinExistence type="predicted"/>
<keyword evidence="1" id="KW-0694">RNA-binding</keyword>
<dbReference type="CDD" id="cd00048">
    <property type="entry name" value="DSRM_SF"/>
    <property type="match status" value="1"/>
</dbReference>
<organism evidence="3 4">
    <name type="scientific">Syncephalastrum racemosum</name>
    <name type="common">Filamentous fungus</name>
    <dbReference type="NCBI Taxonomy" id="13706"/>
    <lineage>
        <taxon>Eukaryota</taxon>
        <taxon>Fungi</taxon>
        <taxon>Fungi incertae sedis</taxon>
        <taxon>Mucoromycota</taxon>
        <taxon>Mucoromycotina</taxon>
        <taxon>Mucoromycetes</taxon>
        <taxon>Mucorales</taxon>
        <taxon>Syncephalastraceae</taxon>
        <taxon>Syncephalastrum</taxon>
    </lineage>
</organism>
<keyword evidence="4" id="KW-1185">Reference proteome</keyword>
<comment type="caution">
    <text evidence="3">The sequence shown here is derived from an EMBL/GenBank/DDBJ whole genome shotgun (WGS) entry which is preliminary data.</text>
</comment>
<evidence type="ECO:0000313" key="4">
    <source>
        <dbReference type="Proteomes" id="UP000242180"/>
    </source>
</evidence>
<sequence>MDAVSLLHHHITKITKAYGKSIPINFDIQETGEQTPGFQCTLTVGEQEFVSAGQHNSKKAAKQAAALVALRSIATDVPYIRRALSEIASEQPEEAKIQVQTSRRLAKVQNWLERTKAQNKTSVVLLSELSQLLGLGVPDYTVQENYGAVGGYSQVPYKCSLVVGDHYFRTVDDKRYNTMQEAREACAEKAVGALVREVYDKPQEQVELETLHTNYLALLSIARPLRLTIHIDIECVPDSKLKRFEATAIAKDHQDRVVYSTRSNPCVSKKAAKEAVSSSMIHLLKGDHLSQVTASSIPSAGPDTRTDSLTP</sequence>
<dbReference type="Gene3D" id="3.30.160.20">
    <property type="match status" value="2"/>
</dbReference>
<dbReference type="SMART" id="SM00358">
    <property type="entry name" value="DSRM"/>
    <property type="match status" value="2"/>
</dbReference>
<name>A0A1X2HFA4_SYNRA</name>
<dbReference type="InterPro" id="IPR014720">
    <property type="entry name" value="dsRBD_dom"/>
</dbReference>
<evidence type="ECO:0000313" key="3">
    <source>
        <dbReference type="EMBL" id="ORY97608.1"/>
    </source>
</evidence>
<reference evidence="3 4" key="1">
    <citation type="submission" date="2016-07" db="EMBL/GenBank/DDBJ databases">
        <title>Pervasive Adenine N6-methylation of Active Genes in Fungi.</title>
        <authorList>
            <consortium name="DOE Joint Genome Institute"/>
            <person name="Mondo S.J."/>
            <person name="Dannebaum R.O."/>
            <person name="Kuo R.C."/>
            <person name="Labutti K."/>
            <person name="Haridas S."/>
            <person name="Kuo A."/>
            <person name="Salamov A."/>
            <person name="Ahrendt S.R."/>
            <person name="Lipzen A."/>
            <person name="Sullivan W."/>
            <person name="Andreopoulos W.B."/>
            <person name="Clum A."/>
            <person name="Lindquist E."/>
            <person name="Daum C."/>
            <person name="Ramamoorthy G.K."/>
            <person name="Gryganskyi A."/>
            <person name="Culley D."/>
            <person name="Magnuson J.K."/>
            <person name="James T.Y."/>
            <person name="O'Malley M.A."/>
            <person name="Stajich J.E."/>
            <person name="Spatafora J.W."/>
            <person name="Visel A."/>
            <person name="Grigoriev I.V."/>
        </authorList>
    </citation>
    <scope>NUCLEOTIDE SEQUENCE [LARGE SCALE GENOMIC DNA]</scope>
    <source>
        <strain evidence="3 4">NRRL 2496</strain>
    </source>
</reference>
<dbReference type="PROSITE" id="PS50137">
    <property type="entry name" value="DS_RBD"/>
    <property type="match status" value="1"/>
</dbReference>
<dbReference type="InParanoid" id="A0A1X2HFA4"/>
<feature type="domain" description="DRBM" evidence="2">
    <location>
        <begin position="2"/>
        <end position="75"/>
    </location>
</feature>
<dbReference type="EMBL" id="MCGN01000004">
    <property type="protein sequence ID" value="ORY97608.1"/>
    <property type="molecule type" value="Genomic_DNA"/>
</dbReference>
<dbReference type="Proteomes" id="UP000242180">
    <property type="component" value="Unassembled WGS sequence"/>
</dbReference>
<protein>
    <recommendedName>
        <fullName evidence="2">DRBM domain-containing protein</fullName>
    </recommendedName>
</protein>
<dbReference type="SUPFAM" id="SSF54768">
    <property type="entry name" value="dsRNA-binding domain-like"/>
    <property type="match status" value="2"/>
</dbReference>
<accession>A0A1X2HFA4</accession>
<dbReference type="Pfam" id="PF00035">
    <property type="entry name" value="dsrm"/>
    <property type="match status" value="1"/>
</dbReference>
<dbReference type="GO" id="GO:0003723">
    <property type="term" value="F:RNA binding"/>
    <property type="evidence" value="ECO:0007669"/>
    <property type="project" value="UniProtKB-UniRule"/>
</dbReference>
<dbReference type="AlphaFoldDB" id="A0A1X2HFA4"/>
<evidence type="ECO:0000256" key="1">
    <source>
        <dbReference type="PROSITE-ProRule" id="PRU00266"/>
    </source>
</evidence>